<dbReference type="AlphaFoldDB" id="A0A9P7Z0Q2"/>
<feature type="compositionally biased region" description="Low complexity" evidence="2">
    <location>
        <begin position="225"/>
        <end position="251"/>
    </location>
</feature>
<feature type="region of interest" description="Disordered" evidence="2">
    <location>
        <begin position="405"/>
        <end position="432"/>
    </location>
</feature>
<feature type="compositionally biased region" description="Pro residues" evidence="2">
    <location>
        <begin position="411"/>
        <end position="432"/>
    </location>
</feature>
<sequence length="735" mass="80771">MSYGVTSDEVAEDYVHALQSLTMNTRVEISNLTLIAKENIEHALAISEALRKHIKQTSPQKKLPAFYVLDSIVKNVGTPYTLFFGRQLYATFMEAYVLVDNSTRRKMDEMLKTWKEPVPGTTVGTAPVFPPEVTRPIENALIKARTSAVQAQQQQMRGQQQLMGGRGASVTPYTETPTPPAAGNYGQPGYGTNYSEQQYPPAGAPQPYPHQVNGQHINGLPSRPPTQQYSPPVQQYPSPVQQYPQQVQSQQYIQTAPNTQYPYQSPAEQWQQPQSYPPTNPYGQQAPPVPRFPQQPAVLQQPSVLQQPAVPQHNQQTTQWQPSQAQVPTPYRALDNGLHSLINDIANLIRSTREHVAQQSQYGRTPEARLLTKLKALLQLDEILKGQQLPPDQLALIRTQVNNLSGEAEPPHVPSPQTYSPPPANAPLLPPPVPTPAAAASVLSQLPSLAALLARQSATPQPPVVTPTPVASTPALDPASILERLRKAGVLGGGTSTPPLSTLPGNVLPGFPPPLPFTPPVGRQPLAEIPNDVVLKPSSIKMFRPHLVFNLYERLGQPCNTCGRRFQTDEEGKKKKAAHLDWHFKVNTSTAEAAVRGQHRSWYADELEWIHAREVDDDQRLSNTTAKNGTSANASPAKPKIQYVLAPSANSDKVCPICQEKFETSYDDDLQEWIWLDAKDVGGRIFHASCHAEAYKDQAAAVKRGTPEPVLGKRKAEDDRGGVVVRVKVKTEPSP</sequence>
<dbReference type="GO" id="GO:0007034">
    <property type="term" value="P:vacuolar transport"/>
    <property type="evidence" value="ECO:0007669"/>
    <property type="project" value="UniProtKB-ARBA"/>
</dbReference>
<comment type="subunit">
    <text evidence="1">Component of the ESCRT-0 complex composed of HSE1 and VPS27.</text>
</comment>
<dbReference type="InterPro" id="IPR006569">
    <property type="entry name" value="CID_dom"/>
</dbReference>
<evidence type="ECO:0000313" key="6">
    <source>
        <dbReference type="Proteomes" id="UP000887226"/>
    </source>
</evidence>
<keyword evidence="6" id="KW-1185">Reference proteome</keyword>
<dbReference type="SUPFAM" id="SSF48464">
    <property type="entry name" value="ENTH/VHS domain"/>
    <property type="match status" value="1"/>
</dbReference>
<organism evidence="5 6">
    <name type="scientific">Calycina marina</name>
    <dbReference type="NCBI Taxonomy" id="1763456"/>
    <lineage>
        <taxon>Eukaryota</taxon>
        <taxon>Fungi</taxon>
        <taxon>Dikarya</taxon>
        <taxon>Ascomycota</taxon>
        <taxon>Pezizomycotina</taxon>
        <taxon>Leotiomycetes</taxon>
        <taxon>Helotiales</taxon>
        <taxon>Pezizellaceae</taxon>
        <taxon>Calycina</taxon>
    </lineage>
</organism>
<dbReference type="GO" id="GO:0005849">
    <property type="term" value="C:mRNA cleavage factor complex"/>
    <property type="evidence" value="ECO:0007669"/>
    <property type="project" value="InterPro"/>
</dbReference>
<protein>
    <recommendedName>
        <fullName evidence="7">CID domain-containing protein</fullName>
    </recommendedName>
</protein>
<reference evidence="5" key="1">
    <citation type="journal article" date="2021" name="IMA Fungus">
        <title>Genomic characterization of three marine fungi, including Emericellopsis atlantica sp. nov. with signatures of a generalist lifestyle and marine biomass degradation.</title>
        <authorList>
            <person name="Hagestad O.C."/>
            <person name="Hou L."/>
            <person name="Andersen J.H."/>
            <person name="Hansen E.H."/>
            <person name="Altermark B."/>
            <person name="Li C."/>
            <person name="Kuhnert E."/>
            <person name="Cox R.J."/>
            <person name="Crous P.W."/>
            <person name="Spatafora J.W."/>
            <person name="Lail K."/>
            <person name="Amirebrahimi M."/>
            <person name="Lipzen A."/>
            <person name="Pangilinan J."/>
            <person name="Andreopoulos W."/>
            <person name="Hayes R.D."/>
            <person name="Ng V."/>
            <person name="Grigoriev I.V."/>
            <person name="Jackson S.A."/>
            <person name="Sutton T.D.S."/>
            <person name="Dobson A.D.W."/>
            <person name="Rama T."/>
        </authorList>
    </citation>
    <scope>NUCLEOTIDE SEQUENCE</scope>
    <source>
        <strain evidence="5">TRa3180A</strain>
    </source>
</reference>
<evidence type="ECO:0000313" key="5">
    <source>
        <dbReference type="EMBL" id="KAG9243156.1"/>
    </source>
</evidence>
<evidence type="ECO:0000259" key="3">
    <source>
        <dbReference type="PROSITE" id="PS50179"/>
    </source>
</evidence>
<dbReference type="InterPro" id="IPR054127">
    <property type="entry name" value="Pcf11_C"/>
</dbReference>
<feature type="compositionally biased region" description="Low complexity" evidence="2">
    <location>
        <begin position="312"/>
        <end position="325"/>
    </location>
</feature>
<dbReference type="GO" id="GO:0003729">
    <property type="term" value="F:mRNA binding"/>
    <property type="evidence" value="ECO:0007669"/>
    <property type="project" value="InterPro"/>
</dbReference>
<evidence type="ECO:0000256" key="1">
    <source>
        <dbReference type="ARBA" id="ARBA00011446"/>
    </source>
</evidence>
<dbReference type="PANTHER" id="PTHR15921">
    <property type="entry name" value="PRE-MRNA CLEAVAGE COMPLEX II"/>
    <property type="match status" value="1"/>
</dbReference>
<dbReference type="Pfam" id="PF04818">
    <property type="entry name" value="CID"/>
    <property type="match status" value="1"/>
</dbReference>
<dbReference type="InterPro" id="IPR047415">
    <property type="entry name" value="Pcf11_CID"/>
</dbReference>
<dbReference type="InterPro" id="IPR002014">
    <property type="entry name" value="VHS_dom"/>
</dbReference>
<feature type="compositionally biased region" description="Low complexity" evidence="2">
    <location>
        <begin position="150"/>
        <end position="163"/>
    </location>
</feature>
<dbReference type="CDD" id="cd16982">
    <property type="entry name" value="CID_Pcf11"/>
    <property type="match status" value="1"/>
</dbReference>
<dbReference type="InterPro" id="IPR021605">
    <property type="entry name" value="Pcf11_Clp1-ID"/>
</dbReference>
<evidence type="ECO:0008006" key="7">
    <source>
        <dbReference type="Google" id="ProtNLM"/>
    </source>
</evidence>
<dbReference type="GO" id="GO:0005737">
    <property type="term" value="C:cytoplasm"/>
    <property type="evidence" value="ECO:0007669"/>
    <property type="project" value="TreeGrafter"/>
</dbReference>
<dbReference type="Pfam" id="PF11526">
    <property type="entry name" value="Pfc11_Clp1_ID"/>
    <property type="match status" value="1"/>
</dbReference>
<feature type="region of interest" description="Disordered" evidence="2">
    <location>
        <begin position="148"/>
        <end position="325"/>
    </location>
</feature>
<evidence type="ECO:0000259" key="4">
    <source>
        <dbReference type="PROSITE" id="PS51391"/>
    </source>
</evidence>
<dbReference type="PROSITE" id="PS50179">
    <property type="entry name" value="VHS"/>
    <property type="match status" value="1"/>
</dbReference>
<proteinExistence type="predicted"/>
<feature type="domain" description="VHS" evidence="3">
    <location>
        <begin position="49"/>
        <end position="116"/>
    </location>
</feature>
<dbReference type="Proteomes" id="UP000887226">
    <property type="component" value="Unassembled WGS sequence"/>
</dbReference>
<dbReference type="PANTHER" id="PTHR15921:SF3">
    <property type="entry name" value="PRE-MRNA CLEAVAGE COMPLEX 2 PROTEIN PCF11"/>
    <property type="match status" value="1"/>
</dbReference>
<dbReference type="GO" id="GO:0043130">
    <property type="term" value="F:ubiquitin binding"/>
    <property type="evidence" value="ECO:0007669"/>
    <property type="project" value="InterPro"/>
</dbReference>
<dbReference type="EMBL" id="MU254001">
    <property type="protein sequence ID" value="KAG9243156.1"/>
    <property type="molecule type" value="Genomic_DNA"/>
</dbReference>
<feature type="compositionally biased region" description="Polar residues" evidence="2">
    <location>
        <begin position="297"/>
        <end position="306"/>
    </location>
</feature>
<comment type="caution">
    <text evidence="5">The sequence shown here is derived from an EMBL/GenBank/DDBJ whole genome shotgun (WGS) entry which is preliminary data.</text>
</comment>
<dbReference type="InterPro" id="IPR045154">
    <property type="entry name" value="PCF11-like"/>
</dbReference>
<dbReference type="GO" id="GO:0016192">
    <property type="term" value="P:vesicle-mediated transport"/>
    <property type="evidence" value="ECO:0007669"/>
    <property type="project" value="UniProtKB-ARBA"/>
</dbReference>
<feature type="region of interest" description="Disordered" evidence="2">
    <location>
        <begin position="706"/>
        <end position="735"/>
    </location>
</feature>
<dbReference type="GO" id="GO:0035091">
    <property type="term" value="F:phosphatidylinositol binding"/>
    <property type="evidence" value="ECO:0007669"/>
    <property type="project" value="InterPro"/>
</dbReference>
<dbReference type="InterPro" id="IPR008942">
    <property type="entry name" value="ENTH_VHS"/>
</dbReference>
<accession>A0A9P7Z0Q2</accession>
<dbReference type="Pfam" id="PF21936">
    <property type="entry name" value="Pcf11_C"/>
    <property type="match status" value="1"/>
</dbReference>
<gene>
    <name evidence="5" type="ORF">BJ878DRAFT_543565</name>
</gene>
<dbReference type="OrthoDB" id="343582at2759"/>
<dbReference type="Gene3D" id="1.25.40.90">
    <property type="match status" value="1"/>
</dbReference>
<evidence type="ECO:0000256" key="2">
    <source>
        <dbReference type="SAM" id="MobiDB-lite"/>
    </source>
</evidence>
<dbReference type="GO" id="GO:0000993">
    <property type="term" value="F:RNA polymerase II complex binding"/>
    <property type="evidence" value="ECO:0007669"/>
    <property type="project" value="InterPro"/>
</dbReference>
<dbReference type="SMART" id="SM00582">
    <property type="entry name" value="RPR"/>
    <property type="match status" value="1"/>
</dbReference>
<dbReference type="FunFam" id="1.25.40.90:FF:000016">
    <property type="entry name" value="mRNA cleavage factor complex component Pcf11"/>
    <property type="match status" value="1"/>
</dbReference>
<name>A0A9P7Z0Q2_9HELO</name>
<dbReference type="GO" id="GO:0031124">
    <property type="term" value="P:mRNA 3'-end processing"/>
    <property type="evidence" value="ECO:0007669"/>
    <property type="project" value="InterPro"/>
</dbReference>
<feature type="domain" description="CID" evidence="4">
    <location>
        <begin position="6"/>
        <end position="145"/>
    </location>
</feature>
<dbReference type="GO" id="GO:0006369">
    <property type="term" value="P:termination of RNA polymerase II transcription"/>
    <property type="evidence" value="ECO:0007669"/>
    <property type="project" value="InterPro"/>
</dbReference>
<feature type="compositionally biased region" description="Polar residues" evidence="2">
    <location>
        <begin position="252"/>
        <end position="274"/>
    </location>
</feature>
<dbReference type="PROSITE" id="PS51391">
    <property type="entry name" value="CID"/>
    <property type="match status" value="1"/>
</dbReference>